<feature type="chain" id="PRO_5015165858" evidence="1">
    <location>
        <begin position="24"/>
        <end position="179"/>
    </location>
</feature>
<organism evidence="2 3">
    <name type="scientific">Dyadobacter jiangsuensis</name>
    <dbReference type="NCBI Taxonomy" id="1591085"/>
    <lineage>
        <taxon>Bacteria</taxon>
        <taxon>Pseudomonadati</taxon>
        <taxon>Bacteroidota</taxon>
        <taxon>Cytophagia</taxon>
        <taxon>Cytophagales</taxon>
        <taxon>Spirosomataceae</taxon>
        <taxon>Dyadobacter</taxon>
    </lineage>
</organism>
<name>A0A2P8FPF3_9BACT</name>
<evidence type="ECO:0000313" key="3">
    <source>
        <dbReference type="Proteomes" id="UP000241964"/>
    </source>
</evidence>
<proteinExistence type="predicted"/>
<protein>
    <submittedName>
        <fullName evidence="2">Uncharacterized protein</fullName>
    </submittedName>
</protein>
<dbReference type="RefSeq" id="WP_146151605.1">
    <property type="nucleotide sequence ID" value="NZ_PYAS01000016.1"/>
</dbReference>
<dbReference type="OrthoDB" id="949286at2"/>
<keyword evidence="1" id="KW-0732">Signal</keyword>
<accession>A0A2P8FPF3</accession>
<gene>
    <name evidence="2" type="ORF">CLV60_116167</name>
</gene>
<comment type="caution">
    <text evidence="2">The sequence shown here is derived from an EMBL/GenBank/DDBJ whole genome shotgun (WGS) entry which is preliminary data.</text>
</comment>
<dbReference type="AlphaFoldDB" id="A0A2P8FPF3"/>
<keyword evidence="3" id="KW-1185">Reference proteome</keyword>
<sequence>MRTRSFLISLCMIAAAIALPACSDEEFSVSDDQEILFEVNYVNYAWGFQNNGFLIDKTGRVRTYDKPKDWKFASEGPFTVAEMDERVSKTTIANYTVPANELSQYVSKMRRVSDKDFTTPASVGADMGASAFYIYRYDTGSKTYNAILLQSVGDDNVYNKDSDAKEIADWLVKVRQALL</sequence>
<reference evidence="2 3" key="1">
    <citation type="submission" date="2018-03" db="EMBL/GenBank/DDBJ databases">
        <title>Genomic Encyclopedia of Archaeal and Bacterial Type Strains, Phase II (KMG-II): from individual species to whole genera.</title>
        <authorList>
            <person name="Goeker M."/>
        </authorList>
    </citation>
    <scope>NUCLEOTIDE SEQUENCE [LARGE SCALE GENOMIC DNA]</scope>
    <source>
        <strain evidence="2 3">DSM 29057</strain>
    </source>
</reference>
<feature type="signal peptide" evidence="1">
    <location>
        <begin position="1"/>
        <end position="23"/>
    </location>
</feature>
<dbReference type="Proteomes" id="UP000241964">
    <property type="component" value="Unassembled WGS sequence"/>
</dbReference>
<dbReference type="EMBL" id="PYAS01000016">
    <property type="protein sequence ID" value="PSL23611.1"/>
    <property type="molecule type" value="Genomic_DNA"/>
</dbReference>
<evidence type="ECO:0000256" key="1">
    <source>
        <dbReference type="SAM" id="SignalP"/>
    </source>
</evidence>
<evidence type="ECO:0000313" key="2">
    <source>
        <dbReference type="EMBL" id="PSL23611.1"/>
    </source>
</evidence>